<evidence type="ECO:0000259" key="4">
    <source>
        <dbReference type="Pfam" id="PF09126"/>
    </source>
</evidence>
<keyword evidence="2 5" id="KW-0255">Endonuclease</keyword>
<keyword evidence="1" id="KW-0540">Nuclease</keyword>
<dbReference type="InterPro" id="IPR015210">
    <property type="entry name" value="NaeI"/>
</dbReference>
<dbReference type="Gene3D" id="1.10.10.10">
    <property type="entry name" value="Winged helix-like DNA-binding domain superfamily/Winged helix DNA-binding domain"/>
    <property type="match status" value="1"/>
</dbReference>
<evidence type="ECO:0000313" key="5">
    <source>
        <dbReference type="EMBL" id="MFD2738941.1"/>
    </source>
</evidence>
<comment type="caution">
    <text evidence="5">The sequence shown here is derived from an EMBL/GenBank/DDBJ whole genome shotgun (WGS) entry which is preliminary data.</text>
</comment>
<dbReference type="InterPro" id="IPR011335">
    <property type="entry name" value="Restrct_endonuc-II-like"/>
</dbReference>
<accession>A0ABW5U1B6</accession>
<dbReference type="Gene3D" id="3.40.600.10">
    <property type="entry name" value="DNA mismatch repair MutH/Restriction endonuclease, type II"/>
    <property type="match status" value="1"/>
</dbReference>
<sequence>MKRSLPDSLLREGHPDHALLALLAAEITRRSGGPAALAQRFPAMLRQCIDDVIMTPKTGRRAYEELEKTEKTYIGTRVEIELRAMLDLPKGRLDTLILGRDVDIKNTMGNNWMIPTEAVDQPCILVAADEARACCYLGLIVARPEYLTAGQNKDAKKSLAAGGFAHILWLLRDHPYPANFWRNLAPEVVARIFAGKSGNQRMANLFREVQDRRVTRDVVAAVARQQDFMRRIRSDQGRGSRDLLAREGILLLCGHYDADLIKSLGLPHCGPSDFISHRPRAGNAVELAAEHGFLLGSAEREEAPNLPGF</sequence>
<feature type="domain" description="Type II restriction enzyme NaeI" evidence="4">
    <location>
        <begin position="39"/>
        <end position="280"/>
    </location>
</feature>
<name>A0ABW5U1B6_9RHOB</name>
<keyword evidence="3" id="KW-0378">Hydrolase</keyword>
<dbReference type="GO" id="GO:0004519">
    <property type="term" value="F:endonuclease activity"/>
    <property type="evidence" value="ECO:0007669"/>
    <property type="project" value="UniProtKB-KW"/>
</dbReference>
<dbReference type="CDD" id="cd22338">
    <property type="entry name" value="NaeI-like"/>
    <property type="match status" value="1"/>
</dbReference>
<organism evidence="5 6">
    <name type="scientific">Sulfitobacter aestuarii</name>
    <dbReference type="NCBI Taxonomy" id="2161676"/>
    <lineage>
        <taxon>Bacteria</taxon>
        <taxon>Pseudomonadati</taxon>
        <taxon>Pseudomonadota</taxon>
        <taxon>Alphaproteobacteria</taxon>
        <taxon>Rhodobacterales</taxon>
        <taxon>Roseobacteraceae</taxon>
        <taxon>Sulfitobacter</taxon>
    </lineage>
</organism>
<gene>
    <name evidence="5" type="ORF">ACFSUD_05130</name>
</gene>
<evidence type="ECO:0000256" key="2">
    <source>
        <dbReference type="ARBA" id="ARBA00022759"/>
    </source>
</evidence>
<keyword evidence="6" id="KW-1185">Reference proteome</keyword>
<reference evidence="6" key="1">
    <citation type="journal article" date="2019" name="Int. J. Syst. Evol. Microbiol.">
        <title>The Global Catalogue of Microorganisms (GCM) 10K type strain sequencing project: providing services to taxonomists for standard genome sequencing and annotation.</title>
        <authorList>
            <consortium name="The Broad Institute Genomics Platform"/>
            <consortium name="The Broad Institute Genome Sequencing Center for Infectious Disease"/>
            <person name="Wu L."/>
            <person name="Ma J."/>
        </authorList>
    </citation>
    <scope>NUCLEOTIDE SEQUENCE [LARGE SCALE GENOMIC DNA]</scope>
    <source>
        <strain evidence="6">TISTR 2562</strain>
    </source>
</reference>
<dbReference type="RefSeq" id="WP_386372112.1">
    <property type="nucleotide sequence ID" value="NZ_JBHUMP010000003.1"/>
</dbReference>
<dbReference type="SUPFAM" id="SSF52980">
    <property type="entry name" value="Restriction endonuclease-like"/>
    <property type="match status" value="1"/>
</dbReference>
<dbReference type="InterPro" id="IPR037057">
    <property type="entry name" value="DNA_rep_MutH/T2_RE_sf"/>
</dbReference>
<protein>
    <submittedName>
        <fullName evidence="5">NaeI family type II restriction endonuclease</fullName>
    </submittedName>
</protein>
<dbReference type="InterPro" id="IPR036388">
    <property type="entry name" value="WH-like_DNA-bd_sf"/>
</dbReference>
<proteinExistence type="predicted"/>
<evidence type="ECO:0000256" key="1">
    <source>
        <dbReference type="ARBA" id="ARBA00022722"/>
    </source>
</evidence>
<evidence type="ECO:0000256" key="3">
    <source>
        <dbReference type="ARBA" id="ARBA00022801"/>
    </source>
</evidence>
<evidence type="ECO:0000313" key="6">
    <source>
        <dbReference type="Proteomes" id="UP001597474"/>
    </source>
</evidence>
<dbReference type="EMBL" id="JBHUMP010000003">
    <property type="protein sequence ID" value="MFD2738941.1"/>
    <property type="molecule type" value="Genomic_DNA"/>
</dbReference>
<dbReference type="Pfam" id="PF09126">
    <property type="entry name" value="NaeI"/>
    <property type="match status" value="1"/>
</dbReference>
<dbReference type="Proteomes" id="UP001597474">
    <property type="component" value="Unassembled WGS sequence"/>
</dbReference>